<accession>A0AA87DCZ2</accession>
<protein>
    <submittedName>
        <fullName evidence="2">Uncharacterized protein</fullName>
    </submittedName>
</protein>
<keyword evidence="1" id="KW-0812">Transmembrane</keyword>
<feature type="transmembrane region" description="Helical" evidence="1">
    <location>
        <begin position="12"/>
        <end position="29"/>
    </location>
</feature>
<reference evidence="2 3" key="1">
    <citation type="submission" date="2010-06" db="EMBL/GenBank/DDBJ databases">
        <authorList>
            <person name="Muzny D."/>
            <person name="Qin X."/>
            <person name="Buhay C."/>
            <person name="Dugan-Rocha S."/>
            <person name="Ding Y."/>
            <person name="Chen G."/>
            <person name="Hawes A."/>
            <person name="Holder M."/>
            <person name="Jhangiani S."/>
            <person name="Johnson A."/>
            <person name="Khan Z."/>
            <person name="Li Z."/>
            <person name="Liu W."/>
            <person name="Liu X."/>
            <person name="Perez L."/>
            <person name="Shen H."/>
            <person name="Wang Q."/>
            <person name="Watt J."/>
            <person name="Xi L."/>
            <person name="Xin Y."/>
            <person name="Zhou J."/>
            <person name="Deng J."/>
            <person name="Jiang H."/>
            <person name="Liu Y."/>
            <person name="Qu J."/>
            <person name="Song X.-Z."/>
            <person name="Zhang L."/>
            <person name="Villasana D."/>
            <person name="Johnson A."/>
            <person name="Liu J."/>
            <person name="Liyanage D."/>
            <person name="Lorensuhewa L."/>
            <person name="Robinson T."/>
            <person name="Song A."/>
            <person name="Song B.-B."/>
            <person name="Dinh H."/>
            <person name="Thornton R."/>
            <person name="Coyle M."/>
            <person name="Francisco L."/>
            <person name="Jackson L."/>
            <person name="Javaid M."/>
            <person name="Korchina V."/>
            <person name="Kovar C."/>
            <person name="Mata R."/>
            <person name="Mathew T."/>
            <person name="Ngo R."/>
            <person name="Nguyen L."/>
            <person name="Nguyen N."/>
            <person name="Okwuonu G."/>
            <person name="Ongeri F."/>
            <person name="Pham C."/>
            <person name="Simmons D."/>
            <person name="Wilczek-Boney K."/>
            <person name="Hale W."/>
            <person name="Jakkamsetti A."/>
            <person name="Pham P."/>
            <person name="Ruth R."/>
            <person name="San Lucas F."/>
            <person name="Warren J."/>
            <person name="Zhang J."/>
            <person name="Zhao Z."/>
            <person name="Zhou C."/>
            <person name="Zhu D."/>
            <person name="Lee S."/>
            <person name="Bess C."/>
            <person name="Blankenburg K."/>
            <person name="Forbes L."/>
            <person name="Fu Q."/>
            <person name="Gubbala S."/>
            <person name="Hirani K."/>
            <person name="Jayaseelan J.C."/>
            <person name="Lara F."/>
            <person name="Munidasa M."/>
            <person name="Palculict T."/>
            <person name="Patil S."/>
            <person name="Pu L.-L."/>
            <person name="Saada N."/>
            <person name="Tang L."/>
            <person name="Weissenberger G."/>
            <person name="Zhu Y."/>
            <person name="Hemphill L."/>
            <person name="Shang Y."/>
            <person name="Youmans B."/>
            <person name="Ayvaz T."/>
            <person name="Ross M."/>
            <person name="Santibanez J."/>
            <person name="Aqrawi P."/>
            <person name="Gross S."/>
            <person name="Joshi V."/>
            <person name="Fowler G."/>
            <person name="Nazareth L."/>
            <person name="Reid J."/>
            <person name="Worley K."/>
            <person name="Petrosino J."/>
            <person name="Highlander S."/>
            <person name="Gibbs R."/>
        </authorList>
    </citation>
    <scope>NUCLEOTIDE SEQUENCE [LARGE SCALE GENOMIC DNA]</scope>
    <source>
        <strain evidence="2 3">JV-V03</strain>
    </source>
</reference>
<keyword evidence="1" id="KW-1133">Transmembrane helix</keyword>
<evidence type="ECO:0000313" key="2">
    <source>
        <dbReference type="EMBL" id="EFJ69854.1"/>
    </source>
</evidence>
<dbReference type="EMBL" id="ACGO02000001">
    <property type="protein sequence ID" value="EFJ69854.1"/>
    <property type="molecule type" value="Genomic_DNA"/>
</dbReference>
<sequence>MNMVMTFNDAKGAIYLIIFLLLVWSGYNSEHSDNEKLQTVTSFWLGSMIFMVLFYIVFSTNK</sequence>
<organism evidence="2 3">
    <name type="scientific">Lactobacillus paragasseri JV-V03</name>
    <dbReference type="NCBI Taxonomy" id="525326"/>
    <lineage>
        <taxon>Bacteria</taxon>
        <taxon>Bacillati</taxon>
        <taxon>Bacillota</taxon>
        <taxon>Bacilli</taxon>
        <taxon>Lactobacillales</taxon>
        <taxon>Lactobacillaceae</taxon>
        <taxon>Lactobacillus</taxon>
    </lineage>
</organism>
<comment type="caution">
    <text evidence="2">The sequence shown here is derived from an EMBL/GenBank/DDBJ whole genome shotgun (WGS) entry which is preliminary data.</text>
</comment>
<gene>
    <name evidence="2" type="ORF">HMPREF0514_10298</name>
</gene>
<dbReference type="Proteomes" id="UP000003672">
    <property type="component" value="Unassembled WGS sequence"/>
</dbReference>
<keyword evidence="1" id="KW-0472">Membrane</keyword>
<evidence type="ECO:0000256" key="1">
    <source>
        <dbReference type="SAM" id="Phobius"/>
    </source>
</evidence>
<feature type="transmembrane region" description="Helical" evidence="1">
    <location>
        <begin position="41"/>
        <end position="58"/>
    </location>
</feature>
<evidence type="ECO:0000313" key="3">
    <source>
        <dbReference type="Proteomes" id="UP000003672"/>
    </source>
</evidence>
<proteinExistence type="predicted"/>
<name>A0AA87DCZ2_9LACO</name>
<dbReference type="AlphaFoldDB" id="A0AA87DCZ2"/>